<dbReference type="GO" id="GO:0006508">
    <property type="term" value="P:proteolysis"/>
    <property type="evidence" value="ECO:0007669"/>
    <property type="project" value="UniProtKB-KW"/>
</dbReference>
<evidence type="ECO:0000313" key="3">
    <source>
        <dbReference type="Proteomes" id="UP000199759"/>
    </source>
</evidence>
<sequence length="406" mass="42931">MRNFVHFVPLALLLAGLSPAQTQETDLARLLSAPLRIERSESVTTVNLETRGGKLFIHAVANGEAGEFILDSGSPTILSRDFADALGLETVAQNTGRDANGTEVTMDFAILRTLQLGTTVFHDIPVLIHDFSTLDMGACLVGPGILGSELFPGSVWRFDTRAAELSIATSLNELPELAPVASTRLYDFGYPHAPIIDYSVGDVSDKALFDTGSSAEVALFSQVAQAPSVRQAVRAGSRVTGTGYEGESAGGRGEVTTLTRFTLSDFRLDGGHLAPVRATVRAVPPTLVGAGILASHAVTLDYPGGQFIVQARNGAAPAHPEPGYSLALVGNDFRVVQLFEESTAAHAGLRLGDQVTELSGRSLVVSADNPKCTVANWLFANFDPAEATELVILRDGVSSRLSIPQH</sequence>
<dbReference type="GO" id="GO:0008233">
    <property type="term" value="F:peptidase activity"/>
    <property type="evidence" value="ECO:0007669"/>
    <property type="project" value="UniProtKB-KW"/>
</dbReference>
<evidence type="ECO:0000313" key="2">
    <source>
        <dbReference type="EMBL" id="SDL93949.1"/>
    </source>
</evidence>
<dbReference type="AlphaFoldDB" id="A0A1G9P5F2"/>
<protein>
    <submittedName>
        <fullName evidence="2">Aspartyl protease</fullName>
    </submittedName>
</protein>
<dbReference type="SUPFAM" id="SSF50156">
    <property type="entry name" value="PDZ domain-like"/>
    <property type="match status" value="1"/>
</dbReference>
<keyword evidence="2" id="KW-0378">Hydrolase</keyword>
<reference evidence="2 3" key="1">
    <citation type="submission" date="2016-10" db="EMBL/GenBank/DDBJ databases">
        <authorList>
            <person name="de Groot N.N."/>
        </authorList>
    </citation>
    <scope>NUCLEOTIDE SEQUENCE [LARGE SCALE GENOMIC DNA]</scope>
    <source>
        <strain evidence="2 3">DSM 16077</strain>
    </source>
</reference>
<dbReference type="Gene3D" id="2.30.42.10">
    <property type="match status" value="1"/>
</dbReference>
<dbReference type="EMBL" id="FNHG01000003">
    <property type="protein sequence ID" value="SDL93949.1"/>
    <property type="molecule type" value="Genomic_DNA"/>
</dbReference>
<dbReference type="Proteomes" id="UP000199759">
    <property type="component" value="Unassembled WGS sequence"/>
</dbReference>
<keyword evidence="3" id="KW-1185">Reference proteome</keyword>
<keyword evidence="2" id="KW-0645">Protease</keyword>
<proteinExistence type="predicted"/>
<dbReference type="RefSeq" id="WP_176780247.1">
    <property type="nucleotide sequence ID" value="NZ_FNHG01000003.1"/>
</dbReference>
<dbReference type="STRING" id="144026.SAMN04488568_103114"/>
<dbReference type="InterPro" id="IPR036034">
    <property type="entry name" value="PDZ_sf"/>
</dbReference>
<evidence type="ECO:0000256" key="1">
    <source>
        <dbReference type="SAM" id="SignalP"/>
    </source>
</evidence>
<dbReference type="CDD" id="cd05483">
    <property type="entry name" value="retropepsin_like_bacteria"/>
    <property type="match status" value="1"/>
</dbReference>
<dbReference type="Pfam" id="PF13650">
    <property type="entry name" value="Asp_protease_2"/>
    <property type="match status" value="1"/>
</dbReference>
<dbReference type="SUPFAM" id="SSF50630">
    <property type="entry name" value="Acid proteases"/>
    <property type="match status" value="1"/>
</dbReference>
<keyword evidence="1" id="KW-0732">Signal</keyword>
<dbReference type="InterPro" id="IPR034122">
    <property type="entry name" value="Retropepsin-like_bacterial"/>
</dbReference>
<organism evidence="2 3">
    <name type="scientific">Maricaulis salignorans</name>
    <dbReference type="NCBI Taxonomy" id="144026"/>
    <lineage>
        <taxon>Bacteria</taxon>
        <taxon>Pseudomonadati</taxon>
        <taxon>Pseudomonadota</taxon>
        <taxon>Alphaproteobacteria</taxon>
        <taxon>Maricaulales</taxon>
        <taxon>Maricaulaceae</taxon>
        <taxon>Maricaulis</taxon>
    </lineage>
</organism>
<feature type="chain" id="PRO_5011758955" evidence="1">
    <location>
        <begin position="21"/>
        <end position="406"/>
    </location>
</feature>
<dbReference type="InterPro" id="IPR021109">
    <property type="entry name" value="Peptidase_aspartic_dom_sf"/>
</dbReference>
<accession>A0A1G9P5F2</accession>
<gene>
    <name evidence="2" type="ORF">SAMN04488568_103114</name>
</gene>
<feature type="signal peptide" evidence="1">
    <location>
        <begin position="1"/>
        <end position="20"/>
    </location>
</feature>
<name>A0A1G9P5F2_9PROT</name>
<dbReference type="Gene3D" id="2.40.70.10">
    <property type="entry name" value="Acid Proteases"/>
    <property type="match status" value="1"/>
</dbReference>